<dbReference type="CDD" id="cd07731">
    <property type="entry name" value="ComA-like_MBL-fold"/>
    <property type="match status" value="1"/>
</dbReference>
<dbReference type="InterPro" id="IPR035681">
    <property type="entry name" value="ComA-like_MBL"/>
</dbReference>
<name>A0A1F7TX36_9BACT</name>
<dbReference type="STRING" id="1802389.A3C17_03425"/>
<reference evidence="2 3" key="1">
    <citation type="journal article" date="2016" name="Nat. Commun.">
        <title>Thousands of microbial genomes shed light on interconnected biogeochemical processes in an aquifer system.</title>
        <authorList>
            <person name="Anantharaman K."/>
            <person name="Brown C.T."/>
            <person name="Hug L.A."/>
            <person name="Sharon I."/>
            <person name="Castelle C.J."/>
            <person name="Probst A.J."/>
            <person name="Thomas B.C."/>
            <person name="Singh A."/>
            <person name="Wilkins M.J."/>
            <person name="Karaoz U."/>
            <person name="Brodie E.L."/>
            <person name="Williams K.H."/>
            <person name="Hubbard S.S."/>
            <person name="Banfield J.F."/>
        </authorList>
    </citation>
    <scope>NUCLEOTIDE SEQUENCE [LARGE SCALE GENOMIC DNA]</scope>
</reference>
<evidence type="ECO:0000313" key="3">
    <source>
        <dbReference type="Proteomes" id="UP000177097"/>
    </source>
</evidence>
<dbReference type="InterPro" id="IPR036866">
    <property type="entry name" value="RibonucZ/Hydroxyglut_hydro"/>
</dbReference>
<gene>
    <name evidence="2" type="ORF">A3C17_03425</name>
</gene>
<dbReference type="InterPro" id="IPR052159">
    <property type="entry name" value="Competence_DNA_uptake"/>
</dbReference>
<protein>
    <recommendedName>
        <fullName evidence="1">Metallo-beta-lactamase domain-containing protein</fullName>
    </recommendedName>
</protein>
<sequence length="268" mass="29698">MITLITALLFWLGVLERPLYSVTLFDVGQGDSLFVEWHDGTQMLVDGGPSTDVLSRLGEVMLPWDRSIDFLVLTHPHADHVRGLYAVTERFQVGTIVATQVPYFTDWYEGFLQDSSARKIPIVAPWDAAWPEGAALLYPISPSDMVASDNVNESSIVLQIGDNQRALLMGDAGVLVEQRLLSQDRLRSVDVLKVGHQGSRGSTSAAFLRAVQPGIALIPVGDDNRYGHPHDEVLNRLRDFGARVLRTDQSGTIRVRVFGDRVDIKTTY</sequence>
<dbReference type="PANTHER" id="PTHR30619">
    <property type="entry name" value="DNA INTERNALIZATION/COMPETENCE PROTEIN COMEC/REC2"/>
    <property type="match status" value="1"/>
</dbReference>
<dbReference type="PANTHER" id="PTHR30619:SF1">
    <property type="entry name" value="RECOMBINATION PROTEIN 2"/>
    <property type="match status" value="1"/>
</dbReference>
<evidence type="ECO:0000313" key="2">
    <source>
        <dbReference type="EMBL" id="OGL70094.1"/>
    </source>
</evidence>
<dbReference type="AlphaFoldDB" id="A0A1F7TX36"/>
<organism evidence="2 3">
    <name type="scientific">Candidatus Uhrbacteria bacterium RIFCSPHIGHO2_02_FULL_53_13</name>
    <dbReference type="NCBI Taxonomy" id="1802389"/>
    <lineage>
        <taxon>Bacteria</taxon>
        <taxon>Candidatus Uhriibacteriota</taxon>
    </lineage>
</organism>
<proteinExistence type="predicted"/>
<dbReference type="EMBL" id="MGDX01000036">
    <property type="protein sequence ID" value="OGL70094.1"/>
    <property type="molecule type" value="Genomic_DNA"/>
</dbReference>
<accession>A0A1F7TX36</accession>
<comment type="caution">
    <text evidence="2">The sequence shown here is derived from an EMBL/GenBank/DDBJ whole genome shotgun (WGS) entry which is preliminary data.</text>
</comment>
<dbReference type="Gene3D" id="3.60.15.10">
    <property type="entry name" value="Ribonuclease Z/Hydroxyacylglutathione hydrolase-like"/>
    <property type="match status" value="1"/>
</dbReference>
<dbReference type="SUPFAM" id="SSF56281">
    <property type="entry name" value="Metallo-hydrolase/oxidoreductase"/>
    <property type="match status" value="1"/>
</dbReference>
<feature type="domain" description="Metallo-beta-lactamase" evidence="1">
    <location>
        <begin position="26"/>
        <end position="221"/>
    </location>
</feature>
<evidence type="ECO:0000259" key="1">
    <source>
        <dbReference type="Pfam" id="PF00753"/>
    </source>
</evidence>
<dbReference type="Proteomes" id="UP000177097">
    <property type="component" value="Unassembled WGS sequence"/>
</dbReference>
<dbReference type="InterPro" id="IPR001279">
    <property type="entry name" value="Metallo-B-lactamas"/>
</dbReference>
<dbReference type="Pfam" id="PF00753">
    <property type="entry name" value="Lactamase_B"/>
    <property type="match status" value="1"/>
</dbReference>